<organism evidence="1 2">
    <name type="scientific">Sphaeroforma arctica JP610</name>
    <dbReference type="NCBI Taxonomy" id="667725"/>
    <lineage>
        <taxon>Eukaryota</taxon>
        <taxon>Ichthyosporea</taxon>
        <taxon>Ichthyophonida</taxon>
        <taxon>Sphaeroforma</taxon>
    </lineage>
</organism>
<dbReference type="OrthoDB" id="10638143at2759"/>
<gene>
    <name evidence="1" type="ORF">SARC_05462</name>
</gene>
<dbReference type="SUPFAM" id="SSF53850">
    <property type="entry name" value="Periplasmic binding protein-like II"/>
    <property type="match status" value="1"/>
</dbReference>
<dbReference type="RefSeq" id="XP_014156157.1">
    <property type="nucleotide sequence ID" value="XM_014300682.1"/>
</dbReference>
<protein>
    <submittedName>
        <fullName evidence="1">Uncharacterized protein</fullName>
    </submittedName>
</protein>
<dbReference type="GeneID" id="25905966"/>
<sequence>MTNPMEIDICWGPEDTWRSSAMECAGGFFTAAQQQLGGFLRVYEEIVDESTVMPITLHVSAILVNKGNPKGIESINDLFIPNQNIKLVVNDGNYHDNLTSATGLWEDVVGRSFNGSGDARDTLLGTNPDVDEQADAWITWNDWTVANSDVFDEIPIDLRYIIARDVSIIATDKTSESNVVLLQQFCDFLQSDDDDVNAAMQSARFHKSWAFSSP</sequence>
<dbReference type="Gene3D" id="3.40.190.10">
    <property type="entry name" value="Periplasmic binding protein-like II"/>
    <property type="match status" value="2"/>
</dbReference>
<evidence type="ECO:0000313" key="1">
    <source>
        <dbReference type="EMBL" id="KNC82255.1"/>
    </source>
</evidence>
<evidence type="ECO:0000313" key="2">
    <source>
        <dbReference type="Proteomes" id="UP000054560"/>
    </source>
</evidence>
<dbReference type="Pfam" id="PF13531">
    <property type="entry name" value="SBP_bac_11"/>
    <property type="match status" value="1"/>
</dbReference>
<name>A0A0L0FZK8_9EUKA</name>
<keyword evidence="2" id="KW-1185">Reference proteome</keyword>
<dbReference type="Proteomes" id="UP000054560">
    <property type="component" value="Unassembled WGS sequence"/>
</dbReference>
<reference evidence="1 2" key="1">
    <citation type="submission" date="2011-02" db="EMBL/GenBank/DDBJ databases">
        <title>The Genome Sequence of Sphaeroforma arctica JP610.</title>
        <authorList>
            <consortium name="The Broad Institute Genome Sequencing Platform"/>
            <person name="Russ C."/>
            <person name="Cuomo C."/>
            <person name="Young S.K."/>
            <person name="Zeng Q."/>
            <person name="Gargeya S."/>
            <person name="Alvarado L."/>
            <person name="Berlin A."/>
            <person name="Chapman S.B."/>
            <person name="Chen Z."/>
            <person name="Freedman E."/>
            <person name="Gellesch M."/>
            <person name="Goldberg J."/>
            <person name="Griggs A."/>
            <person name="Gujja S."/>
            <person name="Heilman E."/>
            <person name="Heiman D."/>
            <person name="Howarth C."/>
            <person name="Mehta T."/>
            <person name="Neiman D."/>
            <person name="Pearson M."/>
            <person name="Roberts A."/>
            <person name="Saif S."/>
            <person name="Shea T."/>
            <person name="Shenoy N."/>
            <person name="Sisk P."/>
            <person name="Stolte C."/>
            <person name="Sykes S."/>
            <person name="White J."/>
            <person name="Yandava C."/>
            <person name="Burger G."/>
            <person name="Gray M.W."/>
            <person name="Holland P.W.H."/>
            <person name="King N."/>
            <person name="Lang F.B.F."/>
            <person name="Roger A.J."/>
            <person name="Ruiz-Trillo I."/>
            <person name="Haas B."/>
            <person name="Nusbaum C."/>
            <person name="Birren B."/>
        </authorList>
    </citation>
    <scope>NUCLEOTIDE SEQUENCE [LARGE SCALE GENOMIC DNA]</scope>
    <source>
        <strain evidence="1 2">JP610</strain>
    </source>
</reference>
<accession>A0A0L0FZK8</accession>
<dbReference type="AlphaFoldDB" id="A0A0L0FZK8"/>
<dbReference type="EMBL" id="KQ241945">
    <property type="protein sequence ID" value="KNC82255.1"/>
    <property type="molecule type" value="Genomic_DNA"/>
</dbReference>
<proteinExistence type="predicted"/>